<comment type="caution">
    <text evidence="2">The sequence shown here is derived from an EMBL/GenBank/DDBJ whole genome shotgun (WGS) entry which is preliminary data.</text>
</comment>
<name>A0A8K0E294_9ROSA</name>
<gene>
    <name evidence="2" type="ORF">FNV43_RR21211</name>
</gene>
<keyword evidence="1" id="KW-0472">Membrane</keyword>
<accession>A0A8K0E294</accession>
<reference evidence="2" key="1">
    <citation type="submission" date="2020-03" db="EMBL/GenBank/DDBJ databases">
        <title>A high-quality chromosome-level genome assembly of a woody plant with both climbing and erect habits, Rhamnella rubrinervis.</title>
        <authorList>
            <person name="Lu Z."/>
            <person name="Yang Y."/>
            <person name="Zhu X."/>
            <person name="Sun Y."/>
        </authorList>
    </citation>
    <scope>NUCLEOTIDE SEQUENCE</scope>
    <source>
        <strain evidence="2">BYM</strain>
        <tissue evidence="2">Leaf</tissue>
    </source>
</reference>
<proteinExistence type="predicted"/>
<keyword evidence="1" id="KW-0812">Transmembrane</keyword>
<evidence type="ECO:0008006" key="4">
    <source>
        <dbReference type="Google" id="ProtNLM"/>
    </source>
</evidence>
<evidence type="ECO:0000313" key="3">
    <source>
        <dbReference type="Proteomes" id="UP000796880"/>
    </source>
</evidence>
<evidence type="ECO:0000256" key="1">
    <source>
        <dbReference type="SAM" id="Phobius"/>
    </source>
</evidence>
<feature type="transmembrane region" description="Helical" evidence="1">
    <location>
        <begin position="44"/>
        <end position="66"/>
    </location>
</feature>
<protein>
    <recommendedName>
        <fullName evidence="4">Transmembrane protein</fullName>
    </recommendedName>
</protein>
<dbReference type="EMBL" id="VOIH02000009">
    <property type="protein sequence ID" value="KAF3438449.1"/>
    <property type="molecule type" value="Genomic_DNA"/>
</dbReference>
<dbReference type="AlphaFoldDB" id="A0A8K0E294"/>
<organism evidence="2 3">
    <name type="scientific">Rhamnella rubrinervis</name>
    <dbReference type="NCBI Taxonomy" id="2594499"/>
    <lineage>
        <taxon>Eukaryota</taxon>
        <taxon>Viridiplantae</taxon>
        <taxon>Streptophyta</taxon>
        <taxon>Embryophyta</taxon>
        <taxon>Tracheophyta</taxon>
        <taxon>Spermatophyta</taxon>
        <taxon>Magnoliopsida</taxon>
        <taxon>eudicotyledons</taxon>
        <taxon>Gunneridae</taxon>
        <taxon>Pentapetalae</taxon>
        <taxon>rosids</taxon>
        <taxon>fabids</taxon>
        <taxon>Rosales</taxon>
        <taxon>Rhamnaceae</taxon>
        <taxon>rhamnoid group</taxon>
        <taxon>Rhamneae</taxon>
        <taxon>Rhamnella</taxon>
    </lineage>
</organism>
<keyword evidence="3" id="KW-1185">Reference proteome</keyword>
<feature type="transmembrane region" description="Helical" evidence="1">
    <location>
        <begin position="107"/>
        <end position="129"/>
    </location>
</feature>
<sequence length="237" mass="25588">MRIVLMRVKSAISENKGDKNAGYQVWPGSSPYFSPSSSKAVAEVTASVVSLLGLMSAVIPQLSYFLLGGIQLLCKLKGLLFMICNEGSLLFLNCLELPLRAVEVGKAFFLACLGNSLILLSLLVFSLQLPVYVEGIIKCICILGCRKVLAFFMNVNRSSGTFPLRMSGTRLVEDLGLLLLAGDATTPFSFPIVTCSRSEAGVTFQASGYGEEGALPLRDRGGTLSLKERRKNLCVDF</sequence>
<keyword evidence="1" id="KW-1133">Transmembrane helix</keyword>
<dbReference type="Proteomes" id="UP000796880">
    <property type="component" value="Unassembled WGS sequence"/>
</dbReference>
<evidence type="ECO:0000313" key="2">
    <source>
        <dbReference type="EMBL" id="KAF3438449.1"/>
    </source>
</evidence>